<keyword evidence="3" id="KW-0472">Membrane</keyword>
<evidence type="ECO:0000256" key="3">
    <source>
        <dbReference type="SAM" id="Phobius"/>
    </source>
</evidence>
<dbReference type="Gene3D" id="2.40.420.20">
    <property type="match status" value="1"/>
</dbReference>
<dbReference type="GO" id="GO:1990281">
    <property type="term" value="C:efflux pump complex"/>
    <property type="evidence" value="ECO:0007669"/>
    <property type="project" value="TreeGrafter"/>
</dbReference>
<dbReference type="NCBIfam" id="TIGR01730">
    <property type="entry name" value="RND_mfp"/>
    <property type="match status" value="1"/>
</dbReference>
<dbReference type="Proteomes" id="UP000536179">
    <property type="component" value="Unassembled WGS sequence"/>
</dbReference>
<dbReference type="PANTHER" id="PTHR30469:SF38">
    <property type="entry name" value="HLYD FAMILY SECRETION PROTEIN"/>
    <property type="match status" value="1"/>
</dbReference>
<organism evidence="5 6">
    <name type="scientific">Aporhodopirellula rubra</name>
    <dbReference type="NCBI Taxonomy" id="980271"/>
    <lineage>
        <taxon>Bacteria</taxon>
        <taxon>Pseudomonadati</taxon>
        <taxon>Planctomycetota</taxon>
        <taxon>Planctomycetia</taxon>
        <taxon>Pirellulales</taxon>
        <taxon>Pirellulaceae</taxon>
        <taxon>Aporhodopirellula</taxon>
    </lineage>
</organism>
<dbReference type="Gene3D" id="6.10.140.1990">
    <property type="match status" value="1"/>
</dbReference>
<keyword evidence="2" id="KW-0175">Coiled coil</keyword>
<dbReference type="Gene3D" id="2.40.50.100">
    <property type="match status" value="1"/>
</dbReference>
<sequence length="386" mass="42017">MKYVRPLLKFAFVAAIIAVVVYWFQFSPIPVIAHAAERGSVVGEVMGTGTLEARVEATISSKISGRIVEVLADQGQQVSVGELLVRLDEEELKQQVGIASAGVDAAAAAVERLKTDKERADAILQQARRSFDRVQSLVDKNAASRDDADKATEALSVAQAGVASADAAIVEGQRNLVVAENTARYHAMRLTDTEIHAPFDGLIVRRRREPGDVVVPGSEILTLISLDQLWISAWVDETAMSQLAEGQTARVVFRSEPTSSYSGVVARLGREADRETREFIVDVRVLELPENWAVGQRAETFVNVAERSEVIVVPAEWLVRREGSLGVFLDVEGKAVWRELSIGIRGREVVEVQQGISEGDVIVSPVNPSTQLADGRRVTIQTGMAR</sequence>
<evidence type="ECO:0000256" key="1">
    <source>
        <dbReference type="ARBA" id="ARBA00009477"/>
    </source>
</evidence>
<dbReference type="InterPro" id="IPR030190">
    <property type="entry name" value="MacA_alpha-hairpin_sf"/>
</dbReference>
<evidence type="ECO:0000256" key="2">
    <source>
        <dbReference type="ARBA" id="ARBA00023054"/>
    </source>
</evidence>
<comment type="similarity">
    <text evidence="1">Belongs to the membrane fusion protein (MFP) (TC 8.A.1) family.</text>
</comment>
<dbReference type="Gene3D" id="2.40.30.170">
    <property type="match status" value="1"/>
</dbReference>
<dbReference type="GO" id="GO:1990195">
    <property type="term" value="C:macrolide transmembrane transporter complex"/>
    <property type="evidence" value="ECO:0007669"/>
    <property type="project" value="InterPro"/>
</dbReference>
<dbReference type="GO" id="GO:0030313">
    <property type="term" value="C:cell envelope"/>
    <property type="evidence" value="ECO:0007669"/>
    <property type="project" value="UniProtKB-SubCell"/>
</dbReference>
<dbReference type="Pfam" id="PF25973">
    <property type="entry name" value="BSH_CzcB"/>
    <property type="match status" value="1"/>
</dbReference>
<dbReference type="InterPro" id="IPR006143">
    <property type="entry name" value="RND_pump_MFP"/>
</dbReference>
<comment type="caution">
    <text evidence="5">The sequence shown here is derived from an EMBL/GenBank/DDBJ whole genome shotgun (WGS) entry which is preliminary data.</text>
</comment>
<evidence type="ECO:0000313" key="5">
    <source>
        <dbReference type="EMBL" id="MBB3206408.1"/>
    </source>
</evidence>
<dbReference type="AlphaFoldDB" id="A0A7W5H5M4"/>
<dbReference type="RefSeq" id="WP_184304876.1">
    <property type="nucleotide sequence ID" value="NZ_JACHXU010000006.1"/>
</dbReference>
<feature type="transmembrane region" description="Helical" evidence="3">
    <location>
        <begin position="7"/>
        <end position="24"/>
    </location>
</feature>
<dbReference type="GO" id="GO:0015562">
    <property type="term" value="F:efflux transmembrane transporter activity"/>
    <property type="evidence" value="ECO:0007669"/>
    <property type="project" value="TreeGrafter"/>
</dbReference>
<dbReference type="PANTHER" id="PTHR30469">
    <property type="entry name" value="MULTIDRUG RESISTANCE PROTEIN MDTA"/>
    <property type="match status" value="1"/>
</dbReference>
<dbReference type="GO" id="GO:1990961">
    <property type="term" value="P:xenobiotic detoxification by transmembrane export across the plasma membrane"/>
    <property type="evidence" value="ECO:0007669"/>
    <property type="project" value="InterPro"/>
</dbReference>
<dbReference type="SUPFAM" id="SSF111369">
    <property type="entry name" value="HlyD-like secretion proteins"/>
    <property type="match status" value="1"/>
</dbReference>
<gene>
    <name evidence="5" type="ORF">FHS27_002217</name>
</gene>
<dbReference type="InterPro" id="IPR058647">
    <property type="entry name" value="BSH_CzcB-like"/>
</dbReference>
<evidence type="ECO:0000313" key="6">
    <source>
        <dbReference type="Proteomes" id="UP000536179"/>
    </source>
</evidence>
<reference evidence="5 6" key="1">
    <citation type="submission" date="2020-08" db="EMBL/GenBank/DDBJ databases">
        <title>Genomic Encyclopedia of Type Strains, Phase III (KMG-III): the genomes of soil and plant-associated and newly described type strains.</title>
        <authorList>
            <person name="Whitman W."/>
        </authorList>
    </citation>
    <scope>NUCLEOTIDE SEQUENCE [LARGE SCALE GENOMIC DNA]</scope>
    <source>
        <strain evidence="5 6">CECT 8075</strain>
    </source>
</reference>
<evidence type="ECO:0000259" key="4">
    <source>
        <dbReference type="Pfam" id="PF25973"/>
    </source>
</evidence>
<keyword evidence="3" id="KW-1133">Transmembrane helix</keyword>
<keyword evidence="3" id="KW-0812">Transmembrane</keyword>
<protein>
    <submittedName>
        <fullName evidence="5">HlyD family secretion protein</fullName>
    </submittedName>
</protein>
<dbReference type="GO" id="GO:0019898">
    <property type="term" value="C:extrinsic component of membrane"/>
    <property type="evidence" value="ECO:0007669"/>
    <property type="project" value="InterPro"/>
</dbReference>
<dbReference type="EMBL" id="JACHXU010000006">
    <property type="protein sequence ID" value="MBB3206408.1"/>
    <property type="molecule type" value="Genomic_DNA"/>
</dbReference>
<keyword evidence="6" id="KW-1185">Reference proteome</keyword>
<feature type="domain" description="CzcB-like barrel-sandwich hybrid" evidence="4">
    <location>
        <begin position="57"/>
        <end position="223"/>
    </location>
</feature>
<accession>A0A7W5H5M4</accession>
<name>A0A7W5H5M4_9BACT</name>
<proteinExistence type="inferred from homology"/>